<dbReference type="Pfam" id="PF21034">
    <property type="entry name" value="BCAS3_WD40"/>
    <property type="match status" value="1"/>
</dbReference>
<dbReference type="AlphaFoldDB" id="A0A3L6FFG9"/>
<comment type="caution">
    <text evidence="5">The sequence shown here is derived from an EMBL/GenBank/DDBJ whole genome shotgun (WGS) entry which is preliminary data.</text>
</comment>
<dbReference type="Pfam" id="PF03000">
    <property type="entry name" value="NPH3"/>
    <property type="match status" value="1"/>
</dbReference>
<comment type="similarity">
    <text evidence="2">Belongs to the NPH3 family.</text>
</comment>
<dbReference type="PROSITE" id="PS51649">
    <property type="entry name" value="NPH3"/>
    <property type="match status" value="1"/>
</dbReference>
<name>A0A3L6FFG9_MAIZE</name>
<dbReference type="PANTHER" id="PTHR13268">
    <property type="entry name" value="BREAST CARCINOMA AMPLIFIED SEQUENCE 3"/>
    <property type="match status" value="1"/>
</dbReference>
<dbReference type="Gene3D" id="2.130.10.10">
    <property type="entry name" value="YVTN repeat-like/Quinoprotein amine dehydrogenase"/>
    <property type="match status" value="1"/>
</dbReference>
<gene>
    <name evidence="5" type="primary">ATG18F</name>
    <name evidence="5" type="ORF">Zm00014a_020053</name>
</gene>
<dbReference type="InterPro" id="IPR022175">
    <property type="entry name" value="BCAS3_dom"/>
</dbReference>
<dbReference type="EMBL" id="NCVQ01000004">
    <property type="protein sequence ID" value="PWZ31673.1"/>
    <property type="molecule type" value="Genomic_DNA"/>
</dbReference>
<evidence type="ECO:0000313" key="6">
    <source>
        <dbReference type="Proteomes" id="UP000251960"/>
    </source>
</evidence>
<dbReference type="PANTHER" id="PTHR13268:SF7">
    <property type="entry name" value="AUTOPHAGY-RELATED PROTEIN 18F"/>
    <property type="match status" value="1"/>
</dbReference>
<dbReference type="InterPro" id="IPR045142">
    <property type="entry name" value="BCAS3-like"/>
</dbReference>
<evidence type="ECO:0000313" key="5">
    <source>
        <dbReference type="EMBL" id="PWZ31673.1"/>
    </source>
</evidence>
<comment type="subcellular location">
    <subcellularLocation>
        <location evidence="1">Preautophagosomal structure</location>
    </subcellularLocation>
</comment>
<feature type="domain" description="NPH3" evidence="4">
    <location>
        <begin position="1"/>
        <end position="161"/>
    </location>
</feature>
<dbReference type="InterPro" id="IPR048382">
    <property type="entry name" value="BCAS3_WD40"/>
</dbReference>
<dbReference type="SUPFAM" id="SSF50978">
    <property type="entry name" value="WD40 repeat-like"/>
    <property type="match status" value="1"/>
</dbReference>
<sequence length="1143" mass="125042">MGLMLDQAMLDDLLVSSDGDGDVYDVNLVMRLVRVFVASEEEADAPLERMRKVGRLVDKYLDKISQDQGLKVSKFLAVAESLPDSARDCYDGVYQVLDIYLEKIVQGGNEFVCELNYQTFDRHLSNILMPQLLLKLKSHWMEDYTNPDLFVNQIIIEGIVQLEKDLKEQQVVHGAVENTLGAGSINLLLENPIPKWTYYSTLLVAGCWDGYSNYLAACICNIRALLRAKIALGTKIPVRATTFSAFVVRAPLRVFRTGHYVRNHRTGGSVHGCDSRTGFMRDGAPAPRAGGGFFSARSLSNCMRIVSSGASTAASTLRSAGASLVNSMASHEEDGSRDQVQWAGFDKLECGGGLLRQVLLLAYKSGFQVWDVEHADDVRQLESRHDGAVSFIQVLKDPIFTTESGDRFADTRPLLALACEGTHTGSGKNHDTNVPVFDGTNGAFHSIGGENLPTVLLFYSLRTHEYVHTLRFRSAVYSIRCSPRVVAISQATQIHCFDAATMEREYTVLTSPTVAQVSGYGPLGLGPRWIAYSGNPVPVPDTGRVSPQLLSLSPSVPPPGSNGSVVAYYAKESSKQLAAGIATLGEVGYNKLSKYYADFIPNGNGTIKQRSSGYKANGVTNGHLIDSEYAGTVIVRDIVSKLLIVQFRAHTSPISALCFDPSGTLLVTASVHGQNMNVFRIIPPHGTSEAGQIGTYVHLYKLQRGITNAIIKDISFSDDSDWIMISSSRGTSHLFSISPYSGSTRFRYSDNNPVENDYTVDSSVNHTAHWSQNSATSLSLSQKTLFVSGPPVTLSVVSRIRNGSNVFKGAVHGAAAFATGASTPISGAIASTFHNRMAGDIDSDGSLRMKYYLLVFSPSGSIIQYALHLSAEQDSGLDFRTSPISYGPERETDTKFVIEALQKWDVCYKRNRRDSAESFAYSDFENGENNKLLLKAMWKGTSIYPFDCSVERQKLSADENRNLYSQSELQTHVVQTPLWSKSRIHFQVMEGETLEADNADVISGEVEVEKVQTHNIESRSKNLIPVFDSLHTSRFQQTRLNAPDNSRCGLLQRQKSGISEDGRLSRRSSCSSLDCMSEGPKSSDDGAFSKYVVDDNSSAVINNPSVKFHAELVNNTGSLKSEAQLGFVNSEEDGGGGEQLPDL</sequence>
<evidence type="ECO:0000256" key="1">
    <source>
        <dbReference type="ARBA" id="ARBA00004329"/>
    </source>
</evidence>
<protein>
    <submittedName>
        <fullName evidence="5">Autophagy-related protein 18f</fullName>
    </submittedName>
</protein>
<evidence type="ECO:0000256" key="2">
    <source>
        <dbReference type="PROSITE-ProRule" id="PRU00982"/>
    </source>
</evidence>
<feature type="region of interest" description="Disordered" evidence="3">
    <location>
        <begin position="1124"/>
        <end position="1143"/>
    </location>
</feature>
<evidence type="ECO:0000259" key="4">
    <source>
        <dbReference type="PROSITE" id="PS51649"/>
    </source>
</evidence>
<dbReference type="InterPro" id="IPR027356">
    <property type="entry name" value="NPH3_dom"/>
</dbReference>
<accession>A0A3L6FFG9</accession>
<dbReference type="InterPro" id="IPR036322">
    <property type="entry name" value="WD40_repeat_dom_sf"/>
</dbReference>
<dbReference type="GO" id="GO:0000407">
    <property type="term" value="C:phagophore assembly site"/>
    <property type="evidence" value="ECO:0007669"/>
    <property type="project" value="UniProtKB-SubCell"/>
</dbReference>
<dbReference type="ExpressionAtlas" id="A0A3L6FFG9">
    <property type="expression patterns" value="baseline and differential"/>
</dbReference>
<organism evidence="5 6">
    <name type="scientific">Zea mays</name>
    <name type="common">Maize</name>
    <dbReference type="NCBI Taxonomy" id="4577"/>
    <lineage>
        <taxon>Eukaryota</taxon>
        <taxon>Viridiplantae</taxon>
        <taxon>Streptophyta</taxon>
        <taxon>Embryophyta</taxon>
        <taxon>Tracheophyta</taxon>
        <taxon>Spermatophyta</taxon>
        <taxon>Magnoliopsida</taxon>
        <taxon>Liliopsida</taxon>
        <taxon>Poales</taxon>
        <taxon>Poaceae</taxon>
        <taxon>PACMAD clade</taxon>
        <taxon>Panicoideae</taxon>
        <taxon>Andropogonodae</taxon>
        <taxon>Andropogoneae</taxon>
        <taxon>Tripsacinae</taxon>
        <taxon>Zea</taxon>
    </lineage>
</organism>
<proteinExistence type="inferred from homology"/>
<dbReference type="GO" id="GO:0006914">
    <property type="term" value="P:autophagy"/>
    <property type="evidence" value="ECO:0007669"/>
    <property type="project" value="InterPro"/>
</dbReference>
<dbReference type="Proteomes" id="UP000251960">
    <property type="component" value="Chromosome 3"/>
</dbReference>
<evidence type="ECO:0000256" key="3">
    <source>
        <dbReference type="SAM" id="MobiDB-lite"/>
    </source>
</evidence>
<dbReference type="InterPro" id="IPR015943">
    <property type="entry name" value="WD40/YVTN_repeat-like_dom_sf"/>
</dbReference>
<dbReference type="InterPro" id="IPR001680">
    <property type="entry name" value="WD40_rpt"/>
</dbReference>
<feature type="region of interest" description="Disordered" evidence="3">
    <location>
        <begin position="1059"/>
        <end position="1087"/>
    </location>
</feature>
<dbReference type="Pfam" id="PF12490">
    <property type="entry name" value="BCAS3"/>
    <property type="match status" value="1"/>
</dbReference>
<reference evidence="5 6" key="1">
    <citation type="journal article" date="2018" name="Nat. Genet.">
        <title>Extensive intraspecific gene order and gene structural variations between Mo17 and other maize genomes.</title>
        <authorList>
            <person name="Sun S."/>
            <person name="Zhou Y."/>
            <person name="Chen J."/>
            <person name="Shi J."/>
            <person name="Zhao H."/>
            <person name="Zhao H."/>
            <person name="Song W."/>
            <person name="Zhang M."/>
            <person name="Cui Y."/>
            <person name="Dong X."/>
            <person name="Liu H."/>
            <person name="Ma X."/>
            <person name="Jiao Y."/>
            <person name="Wang B."/>
            <person name="Wei X."/>
            <person name="Stein J.C."/>
            <person name="Glaubitz J.C."/>
            <person name="Lu F."/>
            <person name="Yu G."/>
            <person name="Liang C."/>
            <person name="Fengler K."/>
            <person name="Li B."/>
            <person name="Rafalski A."/>
            <person name="Schnable P.S."/>
            <person name="Ware D.H."/>
            <person name="Buckler E.S."/>
            <person name="Lai J."/>
        </authorList>
    </citation>
    <scope>NUCLEOTIDE SEQUENCE [LARGE SCALE GENOMIC DNA]</scope>
    <source>
        <strain evidence="6">cv. Missouri 17</strain>
        <tissue evidence="5">Seedling</tissue>
    </source>
</reference>
<dbReference type="SMART" id="SM00320">
    <property type="entry name" value="WD40"/>
    <property type="match status" value="3"/>
</dbReference>